<dbReference type="InterPro" id="IPR012338">
    <property type="entry name" value="Beta-lactam/transpept-like"/>
</dbReference>
<dbReference type="Gene3D" id="3.30.1390.30">
    <property type="entry name" value="Penicillin-binding protein 2a, domain 3"/>
    <property type="match status" value="1"/>
</dbReference>
<reference evidence="13 14" key="1">
    <citation type="journal article" date="2015" name="Nature">
        <title>rRNA introns, odd ribosomes, and small enigmatic genomes across a large radiation of phyla.</title>
        <authorList>
            <person name="Brown C.T."/>
            <person name="Hug L.A."/>
            <person name="Thomas B.C."/>
            <person name="Sharon I."/>
            <person name="Castelle C.J."/>
            <person name="Singh A."/>
            <person name="Wilkins M.J."/>
            <person name="Williams K.H."/>
            <person name="Banfield J.F."/>
        </authorList>
    </citation>
    <scope>NUCLEOTIDE SEQUENCE [LARGE SCALE GENOMIC DNA]</scope>
</reference>
<feature type="transmembrane region" description="Helical" evidence="10">
    <location>
        <begin position="32"/>
        <end position="51"/>
    </location>
</feature>
<keyword evidence="3" id="KW-1003">Cell membrane</keyword>
<feature type="domain" description="Penicillin-binding protein dimerisation" evidence="12">
    <location>
        <begin position="130"/>
        <end position="208"/>
    </location>
</feature>
<evidence type="ECO:0000256" key="4">
    <source>
        <dbReference type="ARBA" id="ARBA00022692"/>
    </source>
</evidence>
<gene>
    <name evidence="13" type="ORF">US86_C0007G0070</name>
</gene>
<evidence type="ECO:0000256" key="2">
    <source>
        <dbReference type="ARBA" id="ARBA00004236"/>
    </source>
</evidence>
<accession>A0A0G0JSD5</accession>
<feature type="domain" description="Penicillin-binding protein transpeptidase" evidence="11">
    <location>
        <begin position="254"/>
        <end position="571"/>
    </location>
</feature>
<evidence type="ECO:0000313" key="14">
    <source>
        <dbReference type="Proteomes" id="UP000034235"/>
    </source>
</evidence>
<protein>
    <submittedName>
        <fullName evidence="13">Penicillin-binding protein 2</fullName>
    </submittedName>
</protein>
<evidence type="ECO:0000256" key="9">
    <source>
        <dbReference type="ARBA" id="ARBA00023316"/>
    </source>
</evidence>
<dbReference type="Gene3D" id="3.90.1310.10">
    <property type="entry name" value="Penicillin-binding protein 2a (Domain 2)"/>
    <property type="match status" value="2"/>
</dbReference>
<organism evidence="13 14">
    <name type="scientific">Candidatus Daviesbacteria bacterium GW2011_GWA2_38_24</name>
    <dbReference type="NCBI Taxonomy" id="1618422"/>
    <lineage>
        <taxon>Bacteria</taxon>
        <taxon>Candidatus Daviesiibacteriota</taxon>
    </lineage>
</organism>
<evidence type="ECO:0000259" key="11">
    <source>
        <dbReference type="Pfam" id="PF00905"/>
    </source>
</evidence>
<dbReference type="GO" id="GO:0071555">
    <property type="term" value="P:cell wall organization"/>
    <property type="evidence" value="ECO:0007669"/>
    <property type="project" value="UniProtKB-KW"/>
</dbReference>
<dbReference type="InterPro" id="IPR036138">
    <property type="entry name" value="PBP_dimer_sf"/>
</dbReference>
<evidence type="ECO:0000256" key="3">
    <source>
        <dbReference type="ARBA" id="ARBA00022475"/>
    </source>
</evidence>
<dbReference type="Pfam" id="PF03717">
    <property type="entry name" value="PBP_dimer"/>
    <property type="match status" value="2"/>
</dbReference>
<keyword evidence="4 10" id="KW-0812">Transmembrane</keyword>
<dbReference type="GO" id="GO:0071972">
    <property type="term" value="F:peptidoglycan L,D-transpeptidase activity"/>
    <property type="evidence" value="ECO:0007669"/>
    <property type="project" value="TreeGrafter"/>
</dbReference>
<dbReference type="PATRIC" id="fig|1618422.5.peg.976"/>
<feature type="domain" description="Penicillin-binding protein dimerisation" evidence="12">
    <location>
        <begin position="76"/>
        <end position="100"/>
    </location>
</feature>
<dbReference type="PANTHER" id="PTHR30627">
    <property type="entry name" value="PEPTIDOGLYCAN D,D-TRANSPEPTIDASE"/>
    <property type="match status" value="1"/>
</dbReference>
<evidence type="ECO:0000256" key="8">
    <source>
        <dbReference type="ARBA" id="ARBA00023136"/>
    </source>
</evidence>
<sequence length="602" mass="65549">MKKRHDLEGYSEAFIRGGEFEGASAPTSNWRIVVLSSLILISLSGIFLRLFNLQVVNGKSNRELADSNRIKIKVLHAPRGVIYDRNGRVLAQNEPGFRLIEATEGGTLVKLISRDEALKMESSSGPRFQNLEVDSLRSYPLGEKAAHVLGYVGEINSEELKDPKFKAYKLGDKIGRGGIEQVYEKTLKGQDGGEIIEVDSFGNKLRTIREKPPIPGSNVYLSIDADLQSITFDSLREGIARGGLDYGSTKSCCGAAITEDPNTGEILSLVSYPSFDPKNPAPALTDQNAPMLNRAIAGVYPPGSTFKIASGLAGLVSGKIKPETTFEDTGIMHLGQFSFTNWFFTSHGKTEGQVDLIKALKRSNDIYFYKLGQEVGEKTIADVARKLGMGKTLGIDLPGEDTGLIPDNEWKVKNMGNKWFPGDTLHMSIGQGFVLTTPLQVLNLSSVIATNGKSYLPHLIKKVTSFDGKVIKEYSYDPTHLSDFTQDQIGVIKKGLEQVPKPGGTAWPFFDFGVPSAGKTGTAEFGDPKGRTHAWYTAYAPADDPKISIVVLVEGGGEGSSVAGPISKKIYNWYFSQDQTYATLLKKDTISISTESARLLGE</sequence>
<dbReference type="InterPro" id="IPR050515">
    <property type="entry name" value="Beta-lactam/transpept"/>
</dbReference>
<dbReference type="InterPro" id="IPR001460">
    <property type="entry name" value="PCN-bd_Tpept"/>
</dbReference>
<keyword evidence="5" id="KW-0133">Cell shape</keyword>
<dbReference type="GO" id="GO:0008658">
    <property type="term" value="F:penicillin binding"/>
    <property type="evidence" value="ECO:0007669"/>
    <property type="project" value="InterPro"/>
</dbReference>
<keyword evidence="8 10" id="KW-0472">Membrane</keyword>
<comment type="caution">
    <text evidence="13">The sequence shown here is derived from an EMBL/GenBank/DDBJ whole genome shotgun (WGS) entry which is preliminary data.</text>
</comment>
<evidence type="ECO:0000256" key="1">
    <source>
        <dbReference type="ARBA" id="ARBA00004167"/>
    </source>
</evidence>
<comment type="subcellular location">
    <subcellularLocation>
        <location evidence="2">Cell membrane</location>
    </subcellularLocation>
    <subcellularLocation>
        <location evidence="1">Membrane</location>
        <topology evidence="1">Single-pass membrane protein</topology>
    </subcellularLocation>
</comment>
<keyword evidence="9" id="KW-0961">Cell wall biogenesis/degradation</keyword>
<dbReference type="Proteomes" id="UP000034235">
    <property type="component" value="Unassembled WGS sequence"/>
</dbReference>
<dbReference type="GO" id="GO:0008360">
    <property type="term" value="P:regulation of cell shape"/>
    <property type="evidence" value="ECO:0007669"/>
    <property type="project" value="UniProtKB-KW"/>
</dbReference>
<evidence type="ECO:0000256" key="10">
    <source>
        <dbReference type="SAM" id="Phobius"/>
    </source>
</evidence>
<dbReference type="Gene3D" id="3.40.710.10">
    <property type="entry name" value="DD-peptidase/beta-lactamase superfamily"/>
    <property type="match status" value="1"/>
</dbReference>
<dbReference type="SUPFAM" id="SSF56519">
    <property type="entry name" value="Penicillin binding protein dimerisation domain"/>
    <property type="match status" value="1"/>
</dbReference>
<evidence type="ECO:0000256" key="7">
    <source>
        <dbReference type="ARBA" id="ARBA00022989"/>
    </source>
</evidence>
<keyword evidence="7 10" id="KW-1133">Transmembrane helix</keyword>
<dbReference type="AlphaFoldDB" id="A0A0G0JSD5"/>
<dbReference type="PANTHER" id="PTHR30627:SF2">
    <property type="entry name" value="PEPTIDOGLYCAN D,D-TRANSPEPTIDASE MRDA"/>
    <property type="match status" value="1"/>
</dbReference>
<evidence type="ECO:0000256" key="5">
    <source>
        <dbReference type="ARBA" id="ARBA00022960"/>
    </source>
</evidence>
<dbReference type="EMBL" id="LBUP01000007">
    <property type="protein sequence ID" value="KKQ66025.1"/>
    <property type="molecule type" value="Genomic_DNA"/>
</dbReference>
<evidence type="ECO:0000256" key="6">
    <source>
        <dbReference type="ARBA" id="ARBA00022984"/>
    </source>
</evidence>
<dbReference type="GO" id="GO:0005886">
    <property type="term" value="C:plasma membrane"/>
    <property type="evidence" value="ECO:0007669"/>
    <property type="project" value="UniProtKB-SubCell"/>
</dbReference>
<dbReference type="SUPFAM" id="SSF56601">
    <property type="entry name" value="beta-lactamase/transpeptidase-like"/>
    <property type="match status" value="1"/>
</dbReference>
<dbReference type="Pfam" id="PF00905">
    <property type="entry name" value="Transpeptidase"/>
    <property type="match status" value="1"/>
</dbReference>
<proteinExistence type="predicted"/>
<keyword evidence="6" id="KW-0573">Peptidoglycan synthesis</keyword>
<dbReference type="GO" id="GO:0009252">
    <property type="term" value="P:peptidoglycan biosynthetic process"/>
    <property type="evidence" value="ECO:0007669"/>
    <property type="project" value="UniProtKB-KW"/>
</dbReference>
<evidence type="ECO:0000259" key="12">
    <source>
        <dbReference type="Pfam" id="PF03717"/>
    </source>
</evidence>
<name>A0A0G0JSD5_9BACT</name>
<evidence type="ECO:0000313" key="13">
    <source>
        <dbReference type="EMBL" id="KKQ66025.1"/>
    </source>
</evidence>
<dbReference type="InterPro" id="IPR005311">
    <property type="entry name" value="PBP_dimer"/>
</dbReference>